<organism evidence="2 3">
    <name type="scientific">Oryza sativa subsp. japonica</name>
    <name type="common">Rice</name>
    <dbReference type="NCBI Taxonomy" id="39947"/>
    <lineage>
        <taxon>Eukaryota</taxon>
        <taxon>Viridiplantae</taxon>
        <taxon>Streptophyta</taxon>
        <taxon>Embryophyta</taxon>
        <taxon>Tracheophyta</taxon>
        <taxon>Spermatophyta</taxon>
        <taxon>Magnoliopsida</taxon>
        <taxon>Liliopsida</taxon>
        <taxon>Poales</taxon>
        <taxon>Poaceae</taxon>
        <taxon>BOP clade</taxon>
        <taxon>Oryzoideae</taxon>
        <taxon>Oryzeae</taxon>
        <taxon>Oryzinae</taxon>
        <taxon>Oryza</taxon>
        <taxon>Oryza sativa</taxon>
    </lineage>
</organism>
<name>Q7XVM6_ORYSJ</name>
<evidence type="ECO:0000313" key="3">
    <source>
        <dbReference type="Proteomes" id="UP000000763"/>
    </source>
</evidence>
<evidence type="ECO:0000313" key="2">
    <source>
        <dbReference type="EMBL" id="CAD40548.1"/>
    </source>
</evidence>
<dbReference type="Proteomes" id="UP000000763">
    <property type="component" value="Chromosome 4"/>
</dbReference>
<accession>Q7XVM6</accession>
<reference evidence="3" key="2">
    <citation type="journal article" date="2008" name="Nucleic Acids Res.">
        <title>The rice annotation project database (RAP-DB): 2008 update.</title>
        <authorList>
            <consortium name="The rice annotation project (RAP)"/>
        </authorList>
    </citation>
    <scope>GENOME REANNOTATION</scope>
    <source>
        <strain evidence="3">cv. Nipponbare</strain>
    </source>
</reference>
<sequence length="85" mass="8998">MAGCLEHVARQGLTKDGCQVNMAQGKQRKEAGRERRGSPSGADEGQRRKELGSGAPAMTGEYGGMVEHLLDLAKGTEGLGREEEA</sequence>
<reference evidence="3" key="1">
    <citation type="journal article" date="2005" name="Nature">
        <title>The map-based sequence of the rice genome.</title>
        <authorList>
            <consortium name="International rice genome sequencing project (IRGSP)"/>
            <person name="Matsumoto T."/>
            <person name="Wu J."/>
            <person name="Kanamori H."/>
            <person name="Katayose Y."/>
            <person name="Fujisawa M."/>
            <person name="Namiki N."/>
            <person name="Mizuno H."/>
            <person name="Yamamoto K."/>
            <person name="Antonio B.A."/>
            <person name="Baba T."/>
            <person name="Sakata K."/>
            <person name="Nagamura Y."/>
            <person name="Aoki H."/>
            <person name="Arikawa K."/>
            <person name="Arita K."/>
            <person name="Bito T."/>
            <person name="Chiden Y."/>
            <person name="Fujitsuka N."/>
            <person name="Fukunaka R."/>
            <person name="Hamada M."/>
            <person name="Harada C."/>
            <person name="Hayashi A."/>
            <person name="Hijishita S."/>
            <person name="Honda M."/>
            <person name="Hosokawa S."/>
            <person name="Ichikawa Y."/>
            <person name="Idonuma A."/>
            <person name="Iijima M."/>
            <person name="Ikeda M."/>
            <person name="Ikeno M."/>
            <person name="Ito K."/>
            <person name="Ito S."/>
            <person name="Ito T."/>
            <person name="Ito Y."/>
            <person name="Ito Y."/>
            <person name="Iwabuchi A."/>
            <person name="Kamiya K."/>
            <person name="Karasawa W."/>
            <person name="Kurita K."/>
            <person name="Katagiri S."/>
            <person name="Kikuta A."/>
            <person name="Kobayashi H."/>
            <person name="Kobayashi N."/>
            <person name="Machita K."/>
            <person name="Maehara T."/>
            <person name="Masukawa M."/>
            <person name="Mizubayashi T."/>
            <person name="Mukai Y."/>
            <person name="Nagasaki H."/>
            <person name="Nagata Y."/>
            <person name="Naito S."/>
            <person name="Nakashima M."/>
            <person name="Nakama Y."/>
            <person name="Nakamichi Y."/>
            <person name="Nakamura M."/>
            <person name="Meguro A."/>
            <person name="Negishi M."/>
            <person name="Ohta I."/>
            <person name="Ohta T."/>
            <person name="Okamoto M."/>
            <person name="Ono N."/>
            <person name="Saji S."/>
            <person name="Sakaguchi M."/>
            <person name="Sakai K."/>
            <person name="Shibata M."/>
            <person name="Shimokawa T."/>
            <person name="Song J."/>
            <person name="Takazaki Y."/>
            <person name="Terasawa K."/>
            <person name="Tsugane M."/>
            <person name="Tsuji K."/>
            <person name="Ueda S."/>
            <person name="Waki K."/>
            <person name="Yamagata H."/>
            <person name="Yamamoto M."/>
            <person name="Yamamoto S."/>
            <person name="Yamane H."/>
            <person name="Yoshiki S."/>
            <person name="Yoshihara R."/>
            <person name="Yukawa K."/>
            <person name="Zhong H."/>
            <person name="Yano M."/>
            <person name="Yuan Q."/>
            <person name="Ouyang S."/>
            <person name="Liu J."/>
            <person name="Jones K.M."/>
            <person name="Gansberger K."/>
            <person name="Moffat K."/>
            <person name="Hill J."/>
            <person name="Bera J."/>
            <person name="Fadrosh D."/>
            <person name="Jin S."/>
            <person name="Johri S."/>
            <person name="Kim M."/>
            <person name="Overton L."/>
            <person name="Reardon M."/>
            <person name="Tsitrin T."/>
            <person name="Vuong H."/>
            <person name="Weaver B."/>
            <person name="Ciecko A."/>
            <person name="Tallon L."/>
            <person name="Jackson J."/>
            <person name="Pai G."/>
            <person name="Aken S.V."/>
            <person name="Utterback T."/>
            <person name="Reidmuller S."/>
            <person name="Feldblyum T."/>
            <person name="Hsiao J."/>
            <person name="Zismann V."/>
            <person name="Iobst S."/>
            <person name="de Vazeille A.R."/>
            <person name="Buell C.R."/>
            <person name="Ying K."/>
            <person name="Li Y."/>
            <person name="Lu T."/>
            <person name="Huang Y."/>
            <person name="Zhao Q."/>
            <person name="Feng Q."/>
            <person name="Zhang L."/>
            <person name="Zhu J."/>
            <person name="Weng Q."/>
            <person name="Mu J."/>
            <person name="Lu Y."/>
            <person name="Fan D."/>
            <person name="Liu Y."/>
            <person name="Guan J."/>
            <person name="Zhang Y."/>
            <person name="Yu S."/>
            <person name="Liu X."/>
            <person name="Zhang Y."/>
            <person name="Hong G."/>
            <person name="Han B."/>
            <person name="Choisne N."/>
            <person name="Demange N."/>
            <person name="Orjeda G."/>
            <person name="Samain S."/>
            <person name="Cattolico L."/>
            <person name="Pelletier E."/>
            <person name="Couloux A."/>
            <person name="Segurens B."/>
            <person name="Wincker P."/>
            <person name="D'Hont A."/>
            <person name="Scarpelli C."/>
            <person name="Weissenbach J."/>
            <person name="Salanoubat M."/>
            <person name="Quetier F."/>
            <person name="Yu Y."/>
            <person name="Kim H.R."/>
            <person name="Rambo T."/>
            <person name="Currie J."/>
            <person name="Collura K."/>
            <person name="Luo M."/>
            <person name="Yang T."/>
            <person name="Ammiraju J.S.S."/>
            <person name="Engler F."/>
            <person name="Soderlund C."/>
            <person name="Wing R.A."/>
            <person name="Palmer L.E."/>
            <person name="de la Bastide M."/>
            <person name="Spiegel L."/>
            <person name="Nascimento L."/>
            <person name="Zutavern T."/>
            <person name="O'Shaughnessy A."/>
            <person name="Dike S."/>
            <person name="Dedhia N."/>
            <person name="Preston R."/>
            <person name="Balija V."/>
            <person name="McCombie W.R."/>
            <person name="Chow T."/>
            <person name="Chen H."/>
            <person name="Chung M."/>
            <person name="Chen C."/>
            <person name="Shaw J."/>
            <person name="Wu H."/>
            <person name="Hsiao K."/>
            <person name="Chao Y."/>
            <person name="Chu M."/>
            <person name="Cheng C."/>
            <person name="Hour A."/>
            <person name="Lee P."/>
            <person name="Lin S."/>
            <person name="Lin Y."/>
            <person name="Liou J."/>
            <person name="Liu S."/>
            <person name="Hsing Y."/>
            <person name="Raghuvanshi S."/>
            <person name="Mohanty A."/>
            <person name="Bharti A.K."/>
            <person name="Gaur A."/>
            <person name="Gupta V."/>
            <person name="Kumar D."/>
            <person name="Ravi V."/>
            <person name="Vij S."/>
            <person name="Kapur A."/>
            <person name="Khurana P."/>
            <person name="Khurana P."/>
            <person name="Khurana J.P."/>
            <person name="Tyagi A.K."/>
            <person name="Gaikwad K."/>
            <person name="Singh A."/>
            <person name="Dalal V."/>
            <person name="Srivastava S."/>
            <person name="Dixit A."/>
            <person name="Pal A.K."/>
            <person name="Ghazi I.A."/>
            <person name="Yadav M."/>
            <person name="Pandit A."/>
            <person name="Bhargava A."/>
            <person name="Sureshbabu K."/>
            <person name="Batra K."/>
            <person name="Sharma T.R."/>
            <person name="Mohapatra T."/>
            <person name="Singh N.K."/>
            <person name="Messing J."/>
            <person name="Nelson A.B."/>
            <person name="Fuks G."/>
            <person name="Kavchok S."/>
            <person name="Keizer G."/>
            <person name="Linton E."/>
            <person name="Llaca V."/>
            <person name="Song R."/>
            <person name="Tanyolac B."/>
            <person name="Young S."/>
            <person name="Ho-Il K."/>
            <person name="Hahn J.H."/>
            <person name="Sangsakoo G."/>
            <person name="Vanavichit A."/>
            <person name="de Mattos Luiz.A.T."/>
            <person name="Zimmer P.D."/>
            <person name="Malone G."/>
            <person name="Dellagostin O."/>
            <person name="de Oliveira A.C."/>
            <person name="Bevan M."/>
            <person name="Bancroft I."/>
            <person name="Minx P."/>
            <person name="Cordum H."/>
            <person name="Wilson R."/>
            <person name="Cheng Z."/>
            <person name="Jin W."/>
            <person name="Jiang J."/>
            <person name="Leong S.A."/>
            <person name="Iwama H."/>
            <person name="Gojobori T."/>
            <person name="Itoh T."/>
            <person name="Niimura Y."/>
            <person name="Fujii Y."/>
            <person name="Habara T."/>
            <person name="Sakai H."/>
            <person name="Sato Y."/>
            <person name="Wilson G."/>
            <person name="Kumar K."/>
            <person name="McCouch S."/>
            <person name="Juretic N."/>
            <person name="Hoen D."/>
            <person name="Wright S."/>
            <person name="Bruskiewich R."/>
            <person name="Bureau T."/>
            <person name="Miyao A."/>
            <person name="Hirochika H."/>
            <person name="Nishikawa T."/>
            <person name="Kadowaki K."/>
            <person name="Sugiura M."/>
            <person name="Burr B."/>
            <person name="Sasaki T."/>
        </authorList>
    </citation>
    <scope>NUCLEOTIDE SEQUENCE [LARGE SCALE GENOMIC DNA]</scope>
    <source>
        <strain evidence="3">cv. Nipponbare</strain>
    </source>
</reference>
<evidence type="ECO:0000256" key="1">
    <source>
        <dbReference type="SAM" id="MobiDB-lite"/>
    </source>
</evidence>
<feature type="region of interest" description="Disordered" evidence="1">
    <location>
        <begin position="13"/>
        <end position="63"/>
    </location>
</feature>
<protein>
    <submittedName>
        <fullName evidence="2">OSJNBa0072K14.8 protein</fullName>
    </submittedName>
</protein>
<dbReference type="AlphaFoldDB" id="Q7XVM6"/>
<dbReference type="EMBL" id="AL606621">
    <property type="protein sequence ID" value="CAD40548.1"/>
    <property type="molecule type" value="Genomic_DNA"/>
</dbReference>
<proteinExistence type="predicted"/>
<gene>
    <name evidence="2" type="primary">OSJNBa0072K14.8</name>
</gene>
<feature type="compositionally biased region" description="Basic and acidic residues" evidence="1">
    <location>
        <begin position="27"/>
        <end position="37"/>
    </location>
</feature>